<reference evidence="1 2" key="1">
    <citation type="journal article" date="2012" name="J. Bacteriol.">
        <title>Twenty-one genome sequences from Pseudomonas species and 19 genome sequences from diverse bacteria isolated from the rhizosphere and endosphere of Populus deltoides.</title>
        <authorList>
            <person name="Brown S.D."/>
            <person name="Utturkar S.M."/>
            <person name="Klingeman D.M."/>
            <person name="Johnson C.M."/>
            <person name="Martin S.L."/>
            <person name="Land M.L."/>
            <person name="Lu T.Y."/>
            <person name="Schadt C.W."/>
            <person name="Doktycz M.J."/>
            <person name="Pelletier D.A."/>
        </authorList>
    </citation>
    <scope>NUCLEOTIDE SEQUENCE [LARGE SCALE GENOMIC DNA]</scope>
    <source>
        <strain evidence="1 2">CF314</strain>
    </source>
</reference>
<proteinExistence type="predicted"/>
<dbReference type="OrthoDB" id="935812at2"/>
<sequence>MEKFQKYCLSILLVIIYNNISAHVSNGTLESEDCKKLCEVYSKFLGSQQCQQSLVFSVCKNSDHYCTVNQKQKAIHVIGKAFSETGHKTASPDDKSGENYPETEKYNIVLKNFERQGKKYSFAGNIYFKSKVSKIRNKDYLDLKS</sequence>
<organism evidence="1 2">
    <name type="scientific">Chryseobacterium populi</name>
    <dbReference type="NCBI Taxonomy" id="1144316"/>
    <lineage>
        <taxon>Bacteria</taxon>
        <taxon>Pseudomonadati</taxon>
        <taxon>Bacteroidota</taxon>
        <taxon>Flavobacteriia</taxon>
        <taxon>Flavobacteriales</taxon>
        <taxon>Weeksellaceae</taxon>
        <taxon>Chryseobacterium group</taxon>
        <taxon>Chryseobacterium</taxon>
    </lineage>
</organism>
<protein>
    <submittedName>
        <fullName evidence="1">Uncharacterized protein</fullName>
    </submittedName>
</protein>
<name>J2K0M6_9FLAO</name>
<comment type="caution">
    <text evidence="1">The sequence shown here is derived from an EMBL/GenBank/DDBJ whole genome shotgun (WGS) entry which is preliminary data.</text>
</comment>
<evidence type="ECO:0000313" key="2">
    <source>
        <dbReference type="Proteomes" id="UP000007509"/>
    </source>
</evidence>
<dbReference type="PATRIC" id="fig|1144316.3.peg.1460"/>
<accession>J2K0M6</accession>
<dbReference type="Proteomes" id="UP000007509">
    <property type="component" value="Unassembled WGS sequence"/>
</dbReference>
<dbReference type="AlphaFoldDB" id="J2K0M6"/>
<evidence type="ECO:0000313" key="1">
    <source>
        <dbReference type="EMBL" id="EJL73695.1"/>
    </source>
</evidence>
<gene>
    <name evidence="1" type="ORF">PMI13_01457</name>
</gene>
<keyword evidence="2" id="KW-1185">Reference proteome</keyword>
<dbReference type="EMBL" id="AKJY01000021">
    <property type="protein sequence ID" value="EJL73695.1"/>
    <property type="molecule type" value="Genomic_DNA"/>
</dbReference>
<dbReference type="RefSeq" id="WP_007842176.1">
    <property type="nucleotide sequence ID" value="NZ_AKJY01000021.1"/>
</dbReference>